<gene>
    <name evidence="1" type="ORF">NQ176_g5983</name>
</gene>
<reference evidence="1" key="1">
    <citation type="submission" date="2022-08" db="EMBL/GenBank/DDBJ databases">
        <title>Genome Sequence of Lecanicillium fungicola.</title>
        <authorList>
            <person name="Buettner E."/>
        </authorList>
    </citation>
    <scope>NUCLEOTIDE SEQUENCE</scope>
    <source>
        <strain evidence="1">Babe33</strain>
    </source>
</reference>
<accession>A0ACC1N7I1</accession>
<proteinExistence type="predicted"/>
<comment type="caution">
    <text evidence="1">The sequence shown here is derived from an EMBL/GenBank/DDBJ whole genome shotgun (WGS) entry which is preliminary data.</text>
</comment>
<sequence>MKFAIAVVAFATSVLAGPFIGTNCGNNYGQELCCDTGAGNQNAVVGVCNDRHVWATRQVCGGRFCCVNKPNGSAYCKC</sequence>
<evidence type="ECO:0000313" key="1">
    <source>
        <dbReference type="EMBL" id="KAJ2974571.1"/>
    </source>
</evidence>
<dbReference type="EMBL" id="JANJQO010000814">
    <property type="protein sequence ID" value="KAJ2974571.1"/>
    <property type="molecule type" value="Genomic_DNA"/>
</dbReference>
<dbReference type="Proteomes" id="UP001143910">
    <property type="component" value="Unassembled WGS sequence"/>
</dbReference>
<keyword evidence="2" id="KW-1185">Reference proteome</keyword>
<protein>
    <submittedName>
        <fullName evidence="1">Uncharacterized protein</fullName>
    </submittedName>
</protein>
<name>A0ACC1N7I1_9HYPO</name>
<organism evidence="1 2">
    <name type="scientific">Zarea fungicola</name>
    <dbReference type="NCBI Taxonomy" id="93591"/>
    <lineage>
        <taxon>Eukaryota</taxon>
        <taxon>Fungi</taxon>
        <taxon>Dikarya</taxon>
        <taxon>Ascomycota</taxon>
        <taxon>Pezizomycotina</taxon>
        <taxon>Sordariomycetes</taxon>
        <taxon>Hypocreomycetidae</taxon>
        <taxon>Hypocreales</taxon>
        <taxon>Cordycipitaceae</taxon>
        <taxon>Zarea</taxon>
    </lineage>
</organism>
<evidence type="ECO:0000313" key="2">
    <source>
        <dbReference type="Proteomes" id="UP001143910"/>
    </source>
</evidence>